<dbReference type="EMBL" id="BAEM01000060">
    <property type="protein sequence ID" value="GAC12465.1"/>
    <property type="molecule type" value="Genomic_DNA"/>
</dbReference>
<reference evidence="1 2" key="1">
    <citation type="journal article" date="2017" name="Antonie Van Leeuwenhoek">
        <title>Rhizobium rhizosphaerae sp. nov., a novel species isolated from rice rhizosphere.</title>
        <authorList>
            <person name="Zhao J.J."/>
            <person name="Zhang J."/>
            <person name="Zhang R.J."/>
            <person name="Zhang C.W."/>
            <person name="Yin H.Q."/>
            <person name="Zhang X.X."/>
        </authorList>
    </citation>
    <scope>NUCLEOTIDE SEQUENCE [LARGE SCALE GENOMIC DNA]</scope>
    <source>
        <strain evidence="1 2">S18K6</strain>
    </source>
</reference>
<dbReference type="Proteomes" id="UP000006320">
    <property type="component" value="Unassembled WGS sequence"/>
</dbReference>
<accession>A0AAV3V889</accession>
<protein>
    <submittedName>
        <fullName evidence="1">Uncharacterized protein</fullName>
    </submittedName>
</protein>
<comment type="caution">
    <text evidence="1">The sequence shown here is derived from an EMBL/GenBank/DDBJ whole genome shotgun (WGS) entry which is preliminary data.</text>
</comment>
<dbReference type="AlphaFoldDB" id="A0AAV3V889"/>
<gene>
    <name evidence="1" type="ORF">GCHA_4548</name>
</gene>
<proteinExistence type="predicted"/>
<organism evidence="1 2">
    <name type="scientific">Paraglaciecola chathamensis S18K6</name>
    <dbReference type="NCBI Taxonomy" id="1127672"/>
    <lineage>
        <taxon>Bacteria</taxon>
        <taxon>Pseudomonadati</taxon>
        <taxon>Pseudomonadota</taxon>
        <taxon>Gammaproteobacteria</taxon>
        <taxon>Alteromonadales</taxon>
        <taxon>Alteromonadaceae</taxon>
        <taxon>Paraglaciecola</taxon>
    </lineage>
</organism>
<sequence length="42" mass="4646">MLDDSLELAKSLELEKSPELTKASSQIYLGLIRAKRCAHPSC</sequence>
<name>A0AAV3V889_9ALTE</name>
<evidence type="ECO:0000313" key="2">
    <source>
        <dbReference type="Proteomes" id="UP000006320"/>
    </source>
</evidence>
<evidence type="ECO:0000313" key="1">
    <source>
        <dbReference type="EMBL" id="GAC12465.1"/>
    </source>
</evidence>